<reference evidence="1 2" key="1">
    <citation type="submission" date="2024-04" db="EMBL/GenBank/DDBJ databases">
        <authorList>
            <person name="Fracassetti M."/>
        </authorList>
    </citation>
    <scope>NUCLEOTIDE SEQUENCE [LARGE SCALE GENOMIC DNA]</scope>
</reference>
<name>A0AAV2ENA3_9ROSI</name>
<accession>A0AAV2ENA3</accession>
<dbReference type="AlphaFoldDB" id="A0AAV2ENA3"/>
<organism evidence="1 2">
    <name type="scientific">Linum trigynum</name>
    <dbReference type="NCBI Taxonomy" id="586398"/>
    <lineage>
        <taxon>Eukaryota</taxon>
        <taxon>Viridiplantae</taxon>
        <taxon>Streptophyta</taxon>
        <taxon>Embryophyta</taxon>
        <taxon>Tracheophyta</taxon>
        <taxon>Spermatophyta</taxon>
        <taxon>Magnoliopsida</taxon>
        <taxon>eudicotyledons</taxon>
        <taxon>Gunneridae</taxon>
        <taxon>Pentapetalae</taxon>
        <taxon>rosids</taxon>
        <taxon>fabids</taxon>
        <taxon>Malpighiales</taxon>
        <taxon>Linaceae</taxon>
        <taxon>Linum</taxon>
    </lineage>
</organism>
<dbReference type="EMBL" id="OZ034818">
    <property type="protein sequence ID" value="CAL1387172.1"/>
    <property type="molecule type" value="Genomic_DNA"/>
</dbReference>
<proteinExistence type="predicted"/>
<sequence>MKDGTSKNTIILKDMKIEILDTTGYKHELTTSFDYLPCLVLDYFQEVSEYVTKYNEVTSLLLKLMVQEDFDASINRSKPFAMTLPTIAMNAAGHAFPEFKDDHVLMVKQVNSINI</sequence>
<protein>
    <submittedName>
        <fullName evidence="1">Uncharacterized protein</fullName>
    </submittedName>
</protein>
<keyword evidence="2" id="KW-1185">Reference proteome</keyword>
<gene>
    <name evidence="1" type="ORF">LTRI10_LOCUS28170</name>
</gene>
<evidence type="ECO:0000313" key="2">
    <source>
        <dbReference type="Proteomes" id="UP001497516"/>
    </source>
</evidence>
<dbReference type="Proteomes" id="UP001497516">
    <property type="component" value="Chromosome 5"/>
</dbReference>
<evidence type="ECO:0000313" key="1">
    <source>
        <dbReference type="EMBL" id="CAL1387172.1"/>
    </source>
</evidence>